<accession>A0A8S5VG81</accession>
<name>A0A8S5VG81_9CAUD</name>
<evidence type="ECO:0000313" key="2">
    <source>
        <dbReference type="EMBL" id="DAG05793.1"/>
    </source>
</evidence>
<reference evidence="2" key="1">
    <citation type="journal article" date="2021" name="Proc. Natl. Acad. Sci. U.S.A.">
        <title>A Catalog of Tens of Thousands of Viruses from Human Metagenomes Reveals Hidden Associations with Chronic Diseases.</title>
        <authorList>
            <person name="Tisza M.J."/>
            <person name="Buck C.B."/>
        </authorList>
    </citation>
    <scope>NUCLEOTIDE SEQUENCE</scope>
    <source>
        <strain evidence="2">CtkfK18</strain>
    </source>
</reference>
<dbReference type="InterPro" id="IPR011083">
    <property type="entry name" value="Phage_tail_collar_dom"/>
</dbReference>
<protein>
    <submittedName>
        <fullName evidence="2">Tail collar domain</fullName>
    </submittedName>
</protein>
<dbReference type="InterPro" id="IPR037053">
    <property type="entry name" value="Phage_tail_collar_dom_sf"/>
</dbReference>
<dbReference type="Gene3D" id="3.90.1340.10">
    <property type="entry name" value="Phage tail collar domain"/>
    <property type="match status" value="1"/>
</dbReference>
<sequence length="497" mass="55360">MIKYYYLNKEHAMTGEVVVRKVSVIPFTKQALDNEFGDNNWVEYRHEGDNLPPYLKYDNNTKTWSTDPPAGYLTKHMYVGVDALDGIFHEGNLDLSKIGNKSYFNNPIESYAQMALSYPWQSYITTFDSKNKPVNMLYVSTDNDRLKLADNSREVEILRNLYVKGRIFTSDTINSDNDVEATLHKNNGTQETVSLLKLKAAFDSLANQVNDLLQGRTADTTPVGVICTFPNYDYIPLDYLICDGSAFNINVYPDLYRVLGSSRVPDMRGTFQRMLDLGRGWDHEPGRGPLSIQNGNVTSQSPWAPNIGVVWAIKAIILTRKTNAADNVAQTLKILVQLLTKKYDKYGGPISGSMSVGGNLSAGGEIRASGASFSNFNDMSEYVSTEYKCDKLILSLYDENNEIYAPCFADDAIYTIGIAVAEEDTGMIIGQPKHDKESLVALKGRVYVKCEMGVKKGDKLYLSNVLPGYASTRPNKHFVGYAVTDAKNGLVRVLVKS</sequence>
<proteinExistence type="predicted"/>
<dbReference type="Pfam" id="PF07484">
    <property type="entry name" value="Collar"/>
    <property type="match status" value="1"/>
</dbReference>
<dbReference type="SUPFAM" id="SSF88874">
    <property type="entry name" value="Receptor-binding domain of short tail fibre protein gp12"/>
    <property type="match status" value="1"/>
</dbReference>
<dbReference type="EMBL" id="BK016265">
    <property type="protein sequence ID" value="DAG05793.1"/>
    <property type="molecule type" value="Genomic_DNA"/>
</dbReference>
<evidence type="ECO:0000259" key="1">
    <source>
        <dbReference type="Pfam" id="PF07484"/>
    </source>
</evidence>
<feature type="domain" description="Phage tail collar" evidence="1">
    <location>
        <begin position="224"/>
        <end position="271"/>
    </location>
</feature>
<organism evidence="2">
    <name type="scientific">Myoviridae sp. ctkfK18</name>
    <dbReference type="NCBI Taxonomy" id="2825165"/>
    <lineage>
        <taxon>Viruses</taxon>
        <taxon>Duplodnaviria</taxon>
        <taxon>Heunggongvirae</taxon>
        <taxon>Uroviricota</taxon>
        <taxon>Caudoviricetes</taxon>
    </lineage>
</organism>